<feature type="region of interest" description="Disordered" evidence="2">
    <location>
        <begin position="469"/>
        <end position="491"/>
    </location>
</feature>
<dbReference type="AlphaFoldDB" id="A0AAD1U1W1"/>
<comment type="caution">
    <text evidence="3">The sequence shown here is derived from an EMBL/GenBank/DDBJ whole genome shotgun (WGS) entry which is preliminary data.</text>
</comment>
<evidence type="ECO:0000313" key="3">
    <source>
        <dbReference type="EMBL" id="CAI2358942.1"/>
    </source>
</evidence>
<gene>
    <name evidence="3" type="ORF">ECRASSUSDP1_LOCUS226</name>
</gene>
<name>A0AAD1U1W1_EUPCR</name>
<organism evidence="3 4">
    <name type="scientific">Euplotes crassus</name>
    <dbReference type="NCBI Taxonomy" id="5936"/>
    <lineage>
        <taxon>Eukaryota</taxon>
        <taxon>Sar</taxon>
        <taxon>Alveolata</taxon>
        <taxon>Ciliophora</taxon>
        <taxon>Intramacronucleata</taxon>
        <taxon>Spirotrichea</taxon>
        <taxon>Hypotrichia</taxon>
        <taxon>Euplotida</taxon>
        <taxon>Euplotidae</taxon>
        <taxon>Moneuplotes</taxon>
    </lineage>
</organism>
<reference evidence="3" key="1">
    <citation type="submission" date="2023-07" db="EMBL/GenBank/DDBJ databases">
        <authorList>
            <consortium name="AG Swart"/>
            <person name="Singh M."/>
            <person name="Singh A."/>
            <person name="Seah K."/>
            <person name="Emmerich C."/>
        </authorList>
    </citation>
    <scope>NUCLEOTIDE SEQUENCE</scope>
    <source>
        <strain evidence="3">DP1</strain>
    </source>
</reference>
<proteinExistence type="predicted"/>
<dbReference type="SMART" id="SM00698">
    <property type="entry name" value="MORN"/>
    <property type="match status" value="10"/>
</dbReference>
<dbReference type="PANTHER" id="PTHR23084">
    <property type="entry name" value="PHOSPHATIDYLINOSITOL-4-PHOSPHATE 5-KINASE RELATED"/>
    <property type="match status" value="1"/>
</dbReference>
<evidence type="ECO:0000256" key="1">
    <source>
        <dbReference type="ARBA" id="ARBA00022737"/>
    </source>
</evidence>
<keyword evidence="1" id="KW-0677">Repeat</keyword>
<dbReference type="EMBL" id="CAMPGE010000212">
    <property type="protein sequence ID" value="CAI2358942.1"/>
    <property type="molecule type" value="Genomic_DNA"/>
</dbReference>
<dbReference type="Pfam" id="PF02493">
    <property type="entry name" value="MORN"/>
    <property type="match status" value="9"/>
</dbReference>
<sequence>MEGDKKEASKHRKDSSYREKKRKKFEERKSDVYSDNEYDTNGEKERRLSSHKSNRSKKSKTPGDHFSKEKFKNISKGTMEVSDDKEAAGIRFLKKFWDKLKFDKTKIMEIKYGEASYYGQVKINSSGDAVKHGLGAIYYSTNKYYEGQWQEGHRHGEGFEHFESQNTYKGSYKYGKAHGQGIYQWRNGEVYKGAWKDGLRHGRGKWSGIAGDSYEGDWENGKAHGFGVHIWKNGDRYEGNWYQSNKHGDGTDTYACGDKYIGEYKKGRFHGKGCFIWNSGMRYEGEFDQGLRNGFGKWSEKYDGSGESYEGNYKNDKKHGLGTYRWKSGNWYQGNFSNDNRDGYGEMYWIDGTVYKGEWKNGKESGYGKIMSNGETYATFNGAKVNSDNEEQRLKNHLGTITSNIPVKNRIQVEKNEFSEGPNNSIINYNYSSMENDSPDYEYSNYNSGGDLNSSLQRRYREILSKRFPNSRSEDASSYQSPINNSMHKRSKKKYSFHIPAHLRSKSKEFLASQNRDGSKYNLEVLSQGKYSIQQNQSYSDITKRRMTHGIKQKLSPSGRIRSINQIPKPRHRDGSGFDDRSGSLPDISRESTNAISHNNSRTRLKKMYKIVNQHFGSNREPHSHHRSGDESSYGKSTRNTFTKQHHLNSRQILERMHNKNHNSFGPV</sequence>
<dbReference type="Proteomes" id="UP001295684">
    <property type="component" value="Unassembled WGS sequence"/>
</dbReference>
<feature type="compositionally biased region" description="Basic and acidic residues" evidence="2">
    <location>
        <begin position="61"/>
        <end position="72"/>
    </location>
</feature>
<feature type="compositionally biased region" description="Basic residues" evidence="2">
    <location>
        <begin position="49"/>
        <end position="60"/>
    </location>
</feature>
<feature type="compositionally biased region" description="Polar residues" evidence="2">
    <location>
        <begin position="634"/>
        <end position="643"/>
    </location>
</feature>
<evidence type="ECO:0000256" key="2">
    <source>
        <dbReference type="SAM" id="MobiDB-lite"/>
    </source>
</evidence>
<dbReference type="Gene3D" id="2.20.110.10">
    <property type="entry name" value="Histone H3 K4-specific methyltransferase SET7/9 N-terminal domain"/>
    <property type="match status" value="5"/>
</dbReference>
<dbReference type="PANTHER" id="PTHR23084:SF263">
    <property type="entry name" value="MORN REPEAT-CONTAINING PROTEIN 1"/>
    <property type="match status" value="1"/>
</dbReference>
<feature type="compositionally biased region" description="Polar residues" evidence="2">
    <location>
        <begin position="469"/>
        <end position="486"/>
    </location>
</feature>
<feature type="compositionally biased region" description="Basic and acidic residues" evidence="2">
    <location>
        <begin position="14"/>
        <end position="32"/>
    </location>
</feature>
<evidence type="ECO:0000313" key="4">
    <source>
        <dbReference type="Proteomes" id="UP001295684"/>
    </source>
</evidence>
<feature type="compositionally biased region" description="Basic and acidic residues" evidence="2">
    <location>
        <begin position="573"/>
        <end position="582"/>
    </location>
</feature>
<dbReference type="InterPro" id="IPR003409">
    <property type="entry name" value="MORN"/>
</dbReference>
<feature type="region of interest" description="Disordered" evidence="2">
    <location>
        <begin position="550"/>
        <end position="643"/>
    </location>
</feature>
<keyword evidence="4" id="KW-1185">Reference proteome</keyword>
<evidence type="ECO:0008006" key="5">
    <source>
        <dbReference type="Google" id="ProtNLM"/>
    </source>
</evidence>
<feature type="compositionally biased region" description="Polar residues" evidence="2">
    <location>
        <begin position="591"/>
        <end position="600"/>
    </location>
</feature>
<dbReference type="SUPFAM" id="SSF82185">
    <property type="entry name" value="Histone H3 K4-specific methyltransferase SET7/9 N-terminal domain"/>
    <property type="match status" value="3"/>
</dbReference>
<feature type="compositionally biased region" description="Basic and acidic residues" evidence="2">
    <location>
        <begin position="618"/>
        <end position="630"/>
    </location>
</feature>
<feature type="region of interest" description="Disordered" evidence="2">
    <location>
        <begin position="1"/>
        <end position="72"/>
    </location>
</feature>
<accession>A0AAD1U1W1</accession>
<protein>
    <recommendedName>
        <fullName evidence="5">Phosphatidylinositol-4-phosphate 5-kinase</fullName>
    </recommendedName>
</protein>